<proteinExistence type="predicted"/>
<dbReference type="Gene3D" id="2.60.40.1240">
    <property type="match status" value="1"/>
</dbReference>
<reference evidence="3" key="1">
    <citation type="submission" date="2016-03" db="EMBL/GenBank/DDBJ databases">
        <authorList>
            <person name="Johnson T.J."/>
            <person name="Youmans B."/>
            <person name="Case K."/>
            <person name="Noll S."/>
        </authorList>
    </citation>
    <scope>NUCLEOTIDE SEQUENCE [LARGE SCALE GENOMIC DNA]</scope>
    <source>
        <strain evidence="3">UMNLAv8</strain>
    </source>
</reference>
<name>A0A179C6E9_9LACO</name>
<evidence type="ECO:0008006" key="4">
    <source>
        <dbReference type="Google" id="ProtNLM"/>
    </source>
</evidence>
<dbReference type="EMBL" id="LVKI01000037">
    <property type="protein sequence ID" value="OAQ07210.1"/>
    <property type="molecule type" value="Genomic_DNA"/>
</dbReference>
<protein>
    <recommendedName>
        <fullName evidence="4">DUF5067 domain-containing protein</fullName>
    </recommendedName>
</protein>
<keyword evidence="1" id="KW-0732">Signal</keyword>
<comment type="caution">
    <text evidence="2">The sequence shown here is derived from an EMBL/GenBank/DDBJ whole genome shotgun (WGS) entry which is preliminary data.</text>
</comment>
<evidence type="ECO:0000313" key="3">
    <source>
        <dbReference type="Proteomes" id="UP000078520"/>
    </source>
</evidence>
<dbReference type="InterPro" id="IPR029050">
    <property type="entry name" value="Immunoprotect_excell_Ig-like"/>
</dbReference>
<dbReference type="Proteomes" id="UP000078520">
    <property type="component" value="Unassembled WGS sequence"/>
</dbReference>
<gene>
    <name evidence="2" type="ORF">A3O14_06525</name>
</gene>
<dbReference type="AlphaFoldDB" id="A0A179C6E9"/>
<evidence type="ECO:0000256" key="1">
    <source>
        <dbReference type="ARBA" id="ARBA00022729"/>
    </source>
</evidence>
<dbReference type="RefSeq" id="WP_064208029.1">
    <property type="nucleotide sequence ID" value="NZ_LVKC01000013.1"/>
</dbReference>
<organism evidence="2 3">
    <name type="scientific">Ligilactobacillus aviarius</name>
    <dbReference type="NCBI Taxonomy" id="1606"/>
    <lineage>
        <taxon>Bacteria</taxon>
        <taxon>Bacillati</taxon>
        <taxon>Bacillota</taxon>
        <taxon>Bacilli</taxon>
        <taxon>Lactobacillales</taxon>
        <taxon>Lactobacillaceae</taxon>
        <taxon>Ligilactobacillus</taxon>
    </lineage>
</organism>
<evidence type="ECO:0000313" key="2">
    <source>
        <dbReference type="EMBL" id="OAQ07210.1"/>
    </source>
</evidence>
<sequence length="187" mass="20282">MKKSLIVSAGVLVGLTFGGYVGNTVVNQSIEARTTQKSTTRKITAKVGKKSMALTVNPKNIRVQKMTEPDGKEVQVLLIKGTFKNTGKGTDTPAVSFGAKQETGKGVWSHIATYVPYANQLTAEDENLNKRLNDELEPNASVDALLIYKLEGNGKFKIKSMFDGKGALTINVDKLIKNEQPQSSQSH</sequence>
<accession>A0A179C6E9</accession>